<evidence type="ECO:0000256" key="5">
    <source>
        <dbReference type="ARBA" id="ARBA00023242"/>
    </source>
</evidence>
<evidence type="ECO:0000259" key="6">
    <source>
        <dbReference type="PROSITE" id="PS50863"/>
    </source>
</evidence>
<keyword evidence="8" id="KW-1185">Reference proteome</keyword>
<dbReference type="AlphaFoldDB" id="A0AAV3RJV1"/>
<name>A0AAV3RJV1_LITER</name>
<dbReference type="EMBL" id="BAABME010009617">
    <property type="protein sequence ID" value="GAA0175483.1"/>
    <property type="molecule type" value="Genomic_DNA"/>
</dbReference>
<dbReference type="InterPro" id="IPR015300">
    <property type="entry name" value="DNA-bd_pseudobarrel_sf"/>
</dbReference>
<evidence type="ECO:0000256" key="1">
    <source>
        <dbReference type="ARBA" id="ARBA00004123"/>
    </source>
</evidence>
<evidence type="ECO:0000313" key="7">
    <source>
        <dbReference type="EMBL" id="GAA0175483.1"/>
    </source>
</evidence>
<accession>A0AAV3RJV1</accession>
<dbReference type="Pfam" id="PF02362">
    <property type="entry name" value="B3"/>
    <property type="match status" value="1"/>
</dbReference>
<dbReference type="Proteomes" id="UP001454036">
    <property type="component" value="Unassembled WGS sequence"/>
</dbReference>
<dbReference type="InterPro" id="IPR003340">
    <property type="entry name" value="B3_DNA-bd"/>
</dbReference>
<dbReference type="CDD" id="cd10017">
    <property type="entry name" value="B3_DNA"/>
    <property type="match status" value="1"/>
</dbReference>
<reference evidence="7 8" key="1">
    <citation type="submission" date="2024-01" db="EMBL/GenBank/DDBJ databases">
        <title>The complete chloroplast genome sequence of Lithospermum erythrorhizon: insights into the phylogenetic relationship among Boraginaceae species and the maternal lineages of purple gromwells.</title>
        <authorList>
            <person name="Okada T."/>
            <person name="Watanabe K."/>
        </authorList>
    </citation>
    <scope>NUCLEOTIDE SEQUENCE [LARGE SCALE GENOMIC DNA]</scope>
</reference>
<dbReference type="SMART" id="SM01019">
    <property type="entry name" value="B3"/>
    <property type="match status" value="1"/>
</dbReference>
<keyword evidence="5" id="KW-0539">Nucleus</keyword>
<dbReference type="PANTHER" id="PTHR31920:SF132">
    <property type="entry name" value="TF-B3 DOMAIN-CONTAINING PROTEIN"/>
    <property type="match status" value="1"/>
</dbReference>
<evidence type="ECO:0000256" key="3">
    <source>
        <dbReference type="ARBA" id="ARBA00023125"/>
    </source>
</evidence>
<dbReference type="Gene3D" id="2.40.330.10">
    <property type="entry name" value="DNA-binding pseudobarrel domain"/>
    <property type="match status" value="2"/>
</dbReference>
<dbReference type="PROSITE" id="PS50863">
    <property type="entry name" value="B3"/>
    <property type="match status" value="1"/>
</dbReference>
<dbReference type="GO" id="GO:0005634">
    <property type="term" value="C:nucleus"/>
    <property type="evidence" value="ECO:0007669"/>
    <property type="project" value="UniProtKB-SubCell"/>
</dbReference>
<keyword evidence="2" id="KW-0805">Transcription regulation</keyword>
<proteinExistence type="predicted"/>
<comment type="caution">
    <text evidence="7">The sequence shown here is derived from an EMBL/GenBank/DDBJ whole genome shotgun (WGS) entry which is preliminary data.</text>
</comment>
<feature type="domain" description="TF-B3" evidence="6">
    <location>
        <begin position="51"/>
        <end position="149"/>
    </location>
</feature>
<sequence length="650" mass="73167">MKPKSLSATRTKRDTRKITLRNLDHGEACPECTTNCLLVHRNPVDRSSSVDRFFKIMMGGNFSEVMFVPSSVARDKKWHKYTNREACLEDTNGVKYPVKISKVDNAFAFKEGWGRFSSEHHLKEGDFLVFNHVRYVAKLHFIVHIFGKSGQEKVFFQRGHDKNVSTINRNAVLLNETLEPDIMSFDSKKSPSSSVVPKPFCSLIDHHSTTPNNTVGEYTDGKMLQLDHAPTDMEPLYMIHRDDQFIDDRTCLYDLSIFDKQDLPVAPKVSISNDESDTMNHAEKIIDFQTESDVPTFSLKRKFSSPEPQPNKKQNAIVGNTIKSEPVNGPSEMNGSSTHVSKMIECRDRSAPVDNIPVQGDVPILKAPSFKAALDNRKNIDRSGPASLAQDIRQKVVTGSTVGNALVNVAPELNMVDGERSSTLAPKRIECRDRTGPADKNSVQREVPLLKTPSYKEILNNKKTIDLSGPTSSAQGIRRQAATGDTIKTVKKELDVGDYLSHHQRCHSGKKKTISPENVRRSYLNVKKDVKIPKTEPFCSEEISTSFGGRESSTAVIDDKPYLILQTQLPSVLSPREKSRTIYLRAPDRKVFPVTYQQKNGIRVLASGWQLVKLSYHLHAGDWCRIELEDESKRIYSLEIISRVTVSNRK</sequence>
<dbReference type="SUPFAM" id="SSF101936">
    <property type="entry name" value="DNA-binding pseudobarrel domain"/>
    <property type="match status" value="2"/>
</dbReference>
<dbReference type="GO" id="GO:0003677">
    <property type="term" value="F:DNA binding"/>
    <property type="evidence" value="ECO:0007669"/>
    <property type="project" value="UniProtKB-KW"/>
</dbReference>
<keyword evidence="3" id="KW-0238">DNA-binding</keyword>
<dbReference type="InterPro" id="IPR050655">
    <property type="entry name" value="Plant_B3_domain"/>
</dbReference>
<organism evidence="7 8">
    <name type="scientific">Lithospermum erythrorhizon</name>
    <name type="common">Purple gromwell</name>
    <name type="synonym">Lithospermum officinale var. erythrorhizon</name>
    <dbReference type="NCBI Taxonomy" id="34254"/>
    <lineage>
        <taxon>Eukaryota</taxon>
        <taxon>Viridiplantae</taxon>
        <taxon>Streptophyta</taxon>
        <taxon>Embryophyta</taxon>
        <taxon>Tracheophyta</taxon>
        <taxon>Spermatophyta</taxon>
        <taxon>Magnoliopsida</taxon>
        <taxon>eudicotyledons</taxon>
        <taxon>Gunneridae</taxon>
        <taxon>Pentapetalae</taxon>
        <taxon>asterids</taxon>
        <taxon>lamiids</taxon>
        <taxon>Boraginales</taxon>
        <taxon>Boraginaceae</taxon>
        <taxon>Boraginoideae</taxon>
        <taxon>Lithospermeae</taxon>
        <taxon>Lithospermum</taxon>
    </lineage>
</organism>
<keyword evidence="4" id="KW-0804">Transcription</keyword>
<comment type="subcellular location">
    <subcellularLocation>
        <location evidence="1">Nucleus</location>
    </subcellularLocation>
</comment>
<dbReference type="PANTHER" id="PTHR31920">
    <property type="entry name" value="B3 DOMAIN-CONTAINING"/>
    <property type="match status" value="1"/>
</dbReference>
<evidence type="ECO:0000256" key="4">
    <source>
        <dbReference type="ARBA" id="ARBA00023163"/>
    </source>
</evidence>
<evidence type="ECO:0000313" key="8">
    <source>
        <dbReference type="Proteomes" id="UP001454036"/>
    </source>
</evidence>
<gene>
    <name evidence="7" type="ORF">LIER_28650</name>
</gene>
<evidence type="ECO:0000256" key="2">
    <source>
        <dbReference type="ARBA" id="ARBA00023015"/>
    </source>
</evidence>
<protein>
    <recommendedName>
        <fullName evidence="6">TF-B3 domain-containing protein</fullName>
    </recommendedName>
</protein>